<dbReference type="InterPro" id="IPR024239">
    <property type="entry name" value="SyrA"/>
</dbReference>
<dbReference type="EMBL" id="CP117255">
    <property type="protein sequence ID" value="WFR94806.1"/>
    <property type="molecule type" value="Genomic_DNA"/>
</dbReference>
<organism evidence="2 3">
    <name type="scientific">Rhizobium tumorigenes</name>
    <dbReference type="NCBI Taxonomy" id="2041385"/>
    <lineage>
        <taxon>Bacteria</taxon>
        <taxon>Pseudomonadati</taxon>
        <taxon>Pseudomonadota</taxon>
        <taxon>Alphaproteobacteria</taxon>
        <taxon>Hyphomicrobiales</taxon>
        <taxon>Rhizobiaceae</taxon>
        <taxon>Rhizobium/Agrobacterium group</taxon>
        <taxon>Rhizobium</taxon>
    </lineage>
</organism>
<gene>
    <name evidence="2" type="ORF">PR017_13420</name>
</gene>
<keyword evidence="1" id="KW-1133">Transmembrane helix</keyword>
<reference evidence="3" key="2">
    <citation type="journal article" date="2023" name="MicrobiologyOpen">
        <title>Genomics of the tumorigenes clade of the family Rhizobiaceae and description of Rhizobium rhododendri sp. nov.</title>
        <authorList>
            <person name="Kuzmanovic N."/>
            <person name="diCenzo G.C."/>
            <person name="Bunk B."/>
            <person name="Sproeer C."/>
            <person name="Fruehling A."/>
            <person name="Neumann-Schaal M."/>
            <person name="Overmann J."/>
            <person name="Smalla K."/>
        </authorList>
    </citation>
    <scope>NUCLEOTIDE SEQUENCE [LARGE SCALE GENOMIC DNA]</scope>
    <source>
        <strain evidence="3">1078</strain>
    </source>
</reference>
<accession>A0AAF1K8K6</accession>
<dbReference type="KEGG" id="rtu:PR017_13420"/>
<dbReference type="AlphaFoldDB" id="A0AAF1K8K6"/>
<reference evidence="2 3" key="1">
    <citation type="journal article" date="2018" name="Sci. Rep.">
        <title>Rhizobium tumorigenes sp. nov., a novel plant tumorigenic bacterium isolated from cane gall tumors on thornless blackberry.</title>
        <authorList>
            <person name="Kuzmanovi N."/>
            <person name="Smalla K."/>
            <person name="Gronow S."/>
            <person name="PuBawska J."/>
        </authorList>
    </citation>
    <scope>NUCLEOTIDE SEQUENCE [LARGE SCALE GENOMIC DNA]</scope>
    <source>
        <strain evidence="2 3">1078</strain>
    </source>
</reference>
<sequence>MSAPRVFAGMFVTIIVFAIVTYCMTGSLVITVLESIAAAILLQLGYFLCIGYLVWKQAKRAAASGAANLIDRTEGVRDEQIAHLPSTPFNQPGPLGH</sequence>
<keyword evidence="1" id="KW-0472">Membrane</keyword>
<dbReference type="Proteomes" id="UP000249499">
    <property type="component" value="Chromosome"/>
</dbReference>
<name>A0AAF1K8K6_9HYPH</name>
<feature type="transmembrane region" description="Helical" evidence="1">
    <location>
        <begin position="36"/>
        <end position="55"/>
    </location>
</feature>
<protein>
    <submittedName>
        <fullName evidence="2">Exopolysaccharide production repressor protein</fullName>
    </submittedName>
</protein>
<feature type="transmembrane region" description="Helical" evidence="1">
    <location>
        <begin position="7"/>
        <end position="30"/>
    </location>
</feature>
<evidence type="ECO:0000256" key="1">
    <source>
        <dbReference type="SAM" id="Phobius"/>
    </source>
</evidence>
<evidence type="ECO:0000313" key="2">
    <source>
        <dbReference type="EMBL" id="WFR94806.1"/>
    </source>
</evidence>
<dbReference type="RefSeq" id="WP_111220840.1">
    <property type="nucleotide sequence ID" value="NZ_CP117255.1"/>
</dbReference>
<proteinExistence type="predicted"/>
<dbReference type="Pfam" id="PF11089">
    <property type="entry name" value="SyrA"/>
    <property type="match status" value="1"/>
</dbReference>
<keyword evidence="3" id="KW-1185">Reference proteome</keyword>
<evidence type="ECO:0000313" key="3">
    <source>
        <dbReference type="Proteomes" id="UP000249499"/>
    </source>
</evidence>
<keyword evidence="1" id="KW-0812">Transmembrane</keyword>